<dbReference type="AlphaFoldDB" id="A0A6P0UJP9"/>
<dbReference type="Gene3D" id="3.50.50.60">
    <property type="entry name" value="FAD/NAD(P)-binding domain"/>
    <property type="match status" value="1"/>
</dbReference>
<dbReference type="EMBL" id="JAABOP010000004">
    <property type="protein sequence ID" value="NER11293.1"/>
    <property type="molecule type" value="Genomic_DNA"/>
</dbReference>
<dbReference type="SUPFAM" id="SSF51905">
    <property type="entry name" value="FAD/NAD(P)-binding domain"/>
    <property type="match status" value="1"/>
</dbReference>
<dbReference type="InterPro" id="IPR002937">
    <property type="entry name" value="Amino_oxidase"/>
</dbReference>
<proteinExistence type="predicted"/>
<feature type="domain" description="Amine oxidase" evidence="1">
    <location>
        <begin position="15"/>
        <end position="409"/>
    </location>
</feature>
<dbReference type="InterPro" id="IPR036188">
    <property type="entry name" value="FAD/NAD-bd_sf"/>
</dbReference>
<dbReference type="Proteomes" id="UP000468443">
    <property type="component" value="Unassembled WGS sequence"/>
</dbReference>
<evidence type="ECO:0000313" key="3">
    <source>
        <dbReference type="Proteomes" id="UP000468443"/>
    </source>
</evidence>
<protein>
    <submittedName>
        <fullName evidence="2">NAD(P)-binding protein</fullName>
    </submittedName>
</protein>
<organism evidence="2 3">
    <name type="scientific">Muriicola jejuensis</name>
    <dbReference type="NCBI Taxonomy" id="504488"/>
    <lineage>
        <taxon>Bacteria</taxon>
        <taxon>Pseudomonadati</taxon>
        <taxon>Bacteroidota</taxon>
        <taxon>Flavobacteriia</taxon>
        <taxon>Flavobacteriales</taxon>
        <taxon>Flavobacteriaceae</taxon>
        <taxon>Muriicola</taxon>
    </lineage>
</organism>
<dbReference type="PANTHER" id="PTHR42841">
    <property type="entry name" value="AMINE OXIDASE"/>
    <property type="match status" value="1"/>
</dbReference>
<dbReference type="RefSeq" id="WP_163693749.1">
    <property type="nucleotide sequence ID" value="NZ_FXTW01000003.1"/>
</dbReference>
<comment type="caution">
    <text evidence="2">The sequence shown here is derived from an EMBL/GenBank/DDBJ whole genome shotgun (WGS) entry which is preliminary data.</text>
</comment>
<accession>A0A6P0UJP9</accession>
<name>A0A6P0UJP9_9FLAO</name>
<dbReference type="GO" id="GO:0016491">
    <property type="term" value="F:oxidoreductase activity"/>
    <property type="evidence" value="ECO:0007669"/>
    <property type="project" value="InterPro"/>
</dbReference>
<dbReference type="Pfam" id="PF01593">
    <property type="entry name" value="Amino_oxidase"/>
    <property type="match status" value="1"/>
</dbReference>
<reference evidence="2 3" key="1">
    <citation type="submission" date="2020-01" db="EMBL/GenBank/DDBJ databases">
        <title>Muriicola jejuensis KCTC 22299.</title>
        <authorList>
            <person name="Wang G."/>
        </authorList>
    </citation>
    <scope>NUCLEOTIDE SEQUENCE [LARGE SCALE GENOMIC DNA]</scope>
    <source>
        <strain evidence="2 3">KCTC 22299</strain>
    </source>
</reference>
<gene>
    <name evidence="2" type="ORF">GWK09_12235</name>
</gene>
<evidence type="ECO:0000313" key="2">
    <source>
        <dbReference type="EMBL" id="NER11293.1"/>
    </source>
</evidence>
<keyword evidence="3" id="KW-1185">Reference proteome</keyword>
<evidence type="ECO:0000259" key="1">
    <source>
        <dbReference type="Pfam" id="PF01593"/>
    </source>
</evidence>
<sequence>MLKNNAKISIVGAGLSGLAAAINLEKAGFSPVIYEATSEVGGRVKTDLVEGYQLDHGFQVMLDAYPKAKEYFDYSTLDLQRLLPGAIIYSEGREYTLGDPSRYFPFLLPTVESGIASLRDMYLMWKLHRELQSTSIEAIFELPEMSTLDFLNKRGFSQKLLRNFFKPFFSGIFLEPDLSTSSRMFCFVFKMFGQGNAVIPKGGMSALPEQLLQKLQKTVIHYNTPVKKIEEGKITLKDGKEIVTDLVLIATDDQSLIPSARQVPVRWHGCDTLYFETEKRSIPKPLIGLVAKEGSLINNLFYPTSISTTSRGKKELLSVTVVRDHDLEEGVLIEKIKEELKAVCRVENPRFLKKYRINKALPRINSLKASWDEDMGKIGNTIFLAGDYLLYGSSNAALLSGEKAAQAIIRQLSSVK</sequence>